<dbReference type="InterPro" id="IPR004158">
    <property type="entry name" value="DUF247_pln"/>
</dbReference>
<sequence>MFIIPKIVSTTGRSNNFVDTITKIINEDQIEVPISIFKAPTSATSAKPEAYVPQLVGLGPVHYSRRELQHMQMYKVMEAKRIHNGFKSGLKFDKVAEILDQIAGVSIRASYNIYFDMEDDVLACVMAVDGLFLFHLLCCCRNRISKEILIKSSLSHVVNSCMPQEKIIQEAMMLENQFLSLF</sequence>
<dbReference type="Proteomes" id="UP001187192">
    <property type="component" value="Unassembled WGS sequence"/>
</dbReference>
<dbReference type="EMBL" id="BTGU01003468">
    <property type="protein sequence ID" value="GMN32755.1"/>
    <property type="molecule type" value="Genomic_DNA"/>
</dbReference>
<dbReference type="Pfam" id="PF03140">
    <property type="entry name" value="DUF247"/>
    <property type="match status" value="1"/>
</dbReference>
<dbReference type="PANTHER" id="PTHR31170:SF25">
    <property type="entry name" value="BNAA09G04570D PROTEIN"/>
    <property type="match status" value="1"/>
</dbReference>
<keyword evidence="2" id="KW-1185">Reference proteome</keyword>
<organism evidence="1 2">
    <name type="scientific">Ficus carica</name>
    <name type="common">Common fig</name>
    <dbReference type="NCBI Taxonomy" id="3494"/>
    <lineage>
        <taxon>Eukaryota</taxon>
        <taxon>Viridiplantae</taxon>
        <taxon>Streptophyta</taxon>
        <taxon>Embryophyta</taxon>
        <taxon>Tracheophyta</taxon>
        <taxon>Spermatophyta</taxon>
        <taxon>Magnoliopsida</taxon>
        <taxon>eudicotyledons</taxon>
        <taxon>Gunneridae</taxon>
        <taxon>Pentapetalae</taxon>
        <taxon>rosids</taxon>
        <taxon>fabids</taxon>
        <taxon>Rosales</taxon>
        <taxon>Moraceae</taxon>
        <taxon>Ficeae</taxon>
        <taxon>Ficus</taxon>
    </lineage>
</organism>
<comment type="caution">
    <text evidence="1">The sequence shown here is derived from an EMBL/GenBank/DDBJ whole genome shotgun (WGS) entry which is preliminary data.</text>
</comment>
<reference evidence="1" key="1">
    <citation type="submission" date="2023-07" db="EMBL/GenBank/DDBJ databases">
        <title>draft genome sequence of fig (Ficus carica).</title>
        <authorList>
            <person name="Takahashi T."/>
            <person name="Nishimura K."/>
        </authorList>
    </citation>
    <scope>NUCLEOTIDE SEQUENCE</scope>
</reference>
<name>A0AA88CUW2_FICCA</name>
<accession>A0AA88CUW2</accession>
<gene>
    <name evidence="1" type="ORF">TIFTF001_044714</name>
</gene>
<dbReference type="AlphaFoldDB" id="A0AA88CUW2"/>
<evidence type="ECO:0000313" key="1">
    <source>
        <dbReference type="EMBL" id="GMN32755.1"/>
    </source>
</evidence>
<evidence type="ECO:0000313" key="2">
    <source>
        <dbReference type="Proteomes" id="UP001187192"/>
    </source>
</evidence>
<protein>
    <submittedName>
        <fullName evidence="1">Uncharacterized protein</fullName>
    </submittedName>
</protein>
<proteinExistence type="predicted"/>
<dbReference type="PANTHER" id="PTHR31170">
    <property type="entry name" value="BNAC04G53230D PROTEIN"/>
    <property type="match status" value="1"/>
</dbReference>